<evidence type="ECO:0000256" key="4">
    <source>
        <dbReference type="ARBA" id="ARBA00023136"/>
    </source>
</evidence>
<evidence type="ECO:0000256" key="3">
    <source>
        <dbReference type="ARBA" id="ARBA00022840"/>
    </source>
</evidence>
<feature type="compositionally biased region" description="Pro residues" evidence="9">
    <location>
        <begin position="261"/>
        <end position="283"/>
    </location>
</feature>
<evidence type="ECO:0000256" key="9">
    <source>
        <dbReference type="SAM" id="MobiDB-lite"/>
    </source>
</evidence>
<dbReference type="eggNOG" id="KOG0740">
    <property type="taxonomic scope" value="Eukaryota"/>
</dbReference>
<dbReference type="InterPro" id="IPR007330">
    <property type="entry name" value="MIT_dom"/>
</dbReference>
<dbReference type="RefSeq" id="XP_005845860.1">
    <property type="nucleotide sequence ID" value="XM_005845798.1"/>
</dbReference>
<evidence type="ECO:0000256" key="2">
    <source>
        <dbReference type="ARBA" id="ARBA00022741"/>
    </source>
</evidence>
<gene>
    <name evidence="12" type="ORF">CHLNCDRAFT_36318</name>
</gene>
<keyword evidence="5" id="KW-0413">Isomerase</keyword>
<keyword evidence="2 8" id="KW-0547">Nucleotide-binding</keyword>
<dbReference type="FunCoup" id="E1ZK81">
    <property type="interactions" value="760"/>
</dbReference>
<dbReference type="Gene3D" id="3.40.50.300">
    <property type="entry name" value="P-loop containing nucleotide triphosphate hydrolases"/>
    <property type="match status" value="2"/>
</dbReference>
<comment type="catalytic activity">
    <reaction evidence="6">
        <text>n ATP + n H2O + a microtubule = n ADP + n phosphate + (n+1) alpha/beta tubulin heterodimers.</text>
        <dbReference type="EC" id="5.6.1.1"/>
    </reaction>
</comment>
<dbReference type="EC" id="5.6.1.1" evidence="7"/>
<dbReference type="InterPro" id="IPR003960">
    <property type="entry name" value="ATPase_AAA_CS"/>
</dbReference>
<dbReference type="SMART" id="SM00745">
    <property type="entry name" value="MIT"/>
    <property type="match status" value="1"/>
</dbReference>
<organism evidence="13">
    <name type="scientific">Chlorella variabilis</name>
    <name type="common">Green alga</name>
    <dbReference type="NCBI Taxonomy" id="554065"/>
    <lineage>
        <taxon>Eukaryota</taxon>
        <taxon>Viridiplantae</taxon>
        <taxon>Chlorophyta</taxon>
        <taxon>core chlorophytes</taxon>
        <taxon>Trebouxiophyceae</taxon>
        <taxon>Chlorellales</taxon>
        <taxon>Chlorellaceae</taxon>
        <taxon>Chlorella clade</taxon>
        <taxon>Chlorella</taxon>
    </lineage>
</organism>
<evidence type="ECO:0000259" key="11">
    <source>
        <dbReference type="SMART" id="SM00745"/>
    </source>
</evidence>
<protein>
    <recommendedName>
        <fullName evidence="7">microtubule-severing ATPase</fullName>
        <ecNumber evidence="7">5.6.1.1</ecNumber>
    </recommendedName>
</protein>
<dbReference type="STRING" id="554065.E1ZK81"/>
<dbReference type="InterPro" id="IPR050304">
    <property type="entry name" value="MT-severing_AAA_ATPase"/>
</dbReference>
<name>E1ZK81_CHLVA</name>
<evidence type="ECO:0000256" key="5">
    <source>
        <dbReference type="ARBA" id="ARBA00023235"/>
    </source>
</evidence>
<dbReference type="GO" id="GO:0016887">
    <property type="term" value="F:ATP hydrolysis activity"/>
    <property type="evidence" value="ECO:0007669"/>
    <property type="project" value="InterPro"/>
</dbReference>
<evidence type="ECO:0000256" key="7">
    <source>
        <dbReference type="ARBA" id="ARBA00038871"/>
    </source>
</evidence>
<dbReference type="GO" id="GO:0008568">
    <property type="term" value="F:microtubule severing ATPase activity"/>
    <property type="evidence" value="ECO:0007669"/>
    <property type="project" value="UniProtKB-EC"/>
</dbReference>
<accession>E1ZK81</accession>
<dbReference type="Gene3D" id="1.10.8.60">
    <property type="match status" value="1"/>
</dbReference>
<dbReference type="PANTHER" id="PTHR23074:SF86">
    <property type="entry name" value="SPASTIN"/>
    <property type="match status" value="1"/>
</dbReference>
<dbReference type="CDD" id="cd19509">
    <property type="entry name" value="RecA-like_VPS4-like"/>
    <property type="match status" value="1"/>
</dbReference>
<feature type="domain" description="AAA+ ATPase" evidence="10">
    <location>
        <begin position="280"/>
        <end position="411"/>
    </location>
</feature>
<dbReference type="OMA" id="RHISMAD"/>
<evidence type="ECO:0000256" key="6">
    <source>
        <dbReference type="ARBA" id="ARBA00036378"/>
    </source>
</evidence>
<feature type="region of interest" description="Disordered" evidence="9">
    <location>
        <begin position="257"/>
        <end position="289"/>
    </location>
</feature>
<proteinExistence type="inferred from homology"/>
<dbReference type="SMART" id="SM00382">
    <property type="entry name" value="AAA"/>
    <property type="match status" value="1"/>
</dbReference>
<keyword evidence="13" id="KW-1185">Reference proteome</keyword>
<dbReference type="InterPro" id="IPR003593">
    <property type="entry name" value="AAA+_ATPase"/>
</dbReference>
<dbReference type="Pfam" id="PF17862">
    <property type="entry name" value="AAA_lid_3"/>
    <property type="match status" value="1"/>
</dbReference>
<evidence type="ECO:0000313" key="13">
    <source>
        <dbReference type="Proteomes" id="UP000008141"/>
    </source>
</evidence>
<evidence type="ECO:0000313" key="12">
    <source>
        <dbReference type="EMBL" id="EFN53758.1"/>
    </source>
</evidence>
<dbReference type="Proteomes" id="UP000008141">
    <property type="component" value="Unassembled WGS sequence"/>
</dbReference>
<evidence type="ECO:0000259" key="10">
    <source>
        <dbReference type="SMART" id="SM00382"/>
    </source>
</evidence>
<dbReference type="SUPFAM" id="SSF52540">
    <property type="entry name" value="P-loop containing nucleoside triphosphate hydrolases"/>
    <property type="match status" value="2"/>
</dbReference>
<keyword evidence="1" id="KW-0493">Microtubule</keyword>
<dbReference type="KEGG" id="cvr:CHLNCDRAFT_36318"/>
<dbReference type="InterPro" id="IPR041569">
    <property type="entry name" value="AAA_lid_3"/>
</dbReference>
<reference evidence="12 13" key="1">
    <citation type="journal article" date="2010" name="Plant Cell">
        <title>The Chlorella variabilis NC64A genome reveals adaptation to photosymbiosis, coevolution with viruses, and cryptic sex.</title>
        <authorList>
            <person name="Blanc G."/>
            <person name="Duncan G."/>
            <person name="Agarkova I."/>
            <person name="Borodovsky M."/>
            <person name="Gurnon J."/>
            <person name="Kuo A."/>
            <person name="Lindquist E."/>
            <person name="Lucas S."/>
            <person name="Pangilinan J."/>
            <person name="Polle J."/>
            <person name="Salamov A."/>
            <person name="Terry A."/>
            <person name="Yamada T."/>
            <person name="Dunigan D.D."/>
            <person name="Grigoriev I.V."/>
            <person name="Claverie J.M."/>
            <person name="Van Etten J.L."/>
        </authorList>
    </citation>
    <scope>NUCLEOTIDE SEQUENCE [LARGE SCALE GENOMIC DNA]</scope>
    <source>
        <strain evidence="12 13">NC64A</strain>
    </source>
</reference>
<dbReference type="AlphaFoldDB" id="E1ZK81"/>
<dbReference type="InterPro" id="IPR015415">
    <property type="entry name" value="Spast_Vps4_C"/>
</dbReference>
<evidence type="ECO:0000256" key="8">
    <source>
        <dbReference type="RuleBase" id="RU003651"/>
    </source>
</evidence>
<dbReference type="PANTHER" id="PTHR23074">
    <property type="entry name" value="AAA DOMAIN-CONTAINING"/>
    <property type="match status" value="1"/>
</dbReference>
<dbReference type="Pfam" id="PF00004">
    <property type="entry name" value="AAA"/>
    <property type="match status" value="1"/>
</dbReference>
<dbReference type="GO" id="GO:0005874">
    <property type="term" value="C:microtubule"/>
    <property type="evidence" value="ECO:0007669"/>
    <property type="project" value="UniProtKB-KW"/>
</dbReference>
<dbReference type="InterPro" id="IPR003959">
    <property type="entry name" value="ATPase_AAA_core"/>
</dbReference>
<dbReference type="Pfam" id="PF09336">
    <property type="entry name" value="Vps4_C"/>
    <property type="match status" value="1"/>
</dbReference>
<keyword evidence="4" id="KW-0472">Membrane</keyword>
<dbReference type="InParanoid" id="E1ZK81"/>
<evidence type="ECO:0000256" key="1">
    <source>
        <dbReference type="ARBA" id="ARBA00022701"/>
    </source>
</evidence>
<feature type="domain" description="MIT" evidence="11">
    <location>
        <begin position="11"/>
        <end position="88"/>
    </location>
</feature>
<dbReference type="PROSITE" id="PS00674">
    <property type="entry name" value="AAA"/>
    <property type="match status" value="1"/>
</dbReference>
<dbReference type="EMBL" id="GL433850">
    <property type="protein sequence ID" value="EFN53758.1"/>
    <property type="molecule type" value="Genomic_DNA"/>
</dbReference>
<dbReference type="Gene3D" id="1.20.58.80">
    <property type="entry name" value="Phosphotransferase system, lactose/cellobiose-type IIA subunit"/>
    <property type="match status" value="1"/>
</dbReference>
<dbReference type="InterPro" id="IPR027417">
    <property type="entry name" value="P-loop_NTPase"/>
</dbReference>
<keyword evidence="3 8" id="KW-0067">ATP-binding</keyword>
<dbReference type="GeneID" id="17353089"/>
<comment type="similarity">
    <text evidence="8">Belongs to the AAA ATPase family.</text>
</comment>
<dbReference type="OrthoDB" id="10251136at2759"/>
<sequence length="537" mass="57048">MVEVQRQVEKLRGYYDLARDAVERAYAKDVAGQHSAAVQLYRTALNILLEGLALAVPSMGLDASHSNTARWRSDMNQWQQGVLDRLRALEGQGGPAAAAAASSGGGGGGGVAARSPPANPLLRSQRSAPRPRPAAALAAAAAAAAAGVRPGGGSKEDRDFDERVLSEVLDSAPSVAWDDVAGLAAAKQALQEMVILPTLRADLFQGLRAPARGLLLYGPPGAVRPPAARSMPLLHACWAACLPVPALCSATHPPLRFANQPRPPPPSQPTPPARPPPCQPPPSLGAGNGKTMLAKALAHEARATFFNISASSLTSRWHGDAEKLVRALFRVAARNQPSVIFIDEIDSILSERSSSEHEASRRLKTEFLVQFDGVASSSDRVVVIGATNRPWELDDAVRRRLPKRVYVPLPDAAGRRAMVQHLLRGQRHQLSSRDLERVVAGTGALAHAAAGGVPNRRLWRPASAHGYSGSDLAALCKEAAMVSIRELGAAIATAPVDSVRHISMADFVTAVGAIKPSVSREQLRRFEEWTRDYGMAS</sequence>
<dbReference type="GO" id="GO:0005524">
    <property type="term" value="F:ATP binding"/>
    <property type="evidence" value="ECO:0007669"/>
    <property type="project" value="UniProtKB-KW"/>
</dbReference>
<feature type="region of interest" description="Disordered" evidence="9">
    <location>
        <begin position="94"/>
        <end position="133"/>
    </location>
</feature>